<dbReference type="PANTHER" id="PTHR12596:SF2">
    <property type="entry name" value="EXPORTIN-7 ISOFORM X1"/>
    <property type="match status" value="1"/>
</dbReference>
<reference evidence="8" key="1">
    <citation type="submission" date="2021-06" db="EMBL/GenBank/DDBJ databases">
        <authorList>
            <person name="Kallberg Y."/>
            <person name="Tangrot J."/>
            <person name="Rosling A."/>
        </authorList>
    </citation>
    <scope>NUCLEOTIDE SEQUENCE</scope>
    <source>
        <strain evidence="8">FL130A</strain>
    </source>
</reference>
<accession>A0A9N9GG30</accession>
<evidence type="ECO:0000256" key="4">
    <source>
        <dbReference type="ARBA" id="ARBA00022448"/>
    </source>
</evidence>
<keyword evidence="5" id="KW-0963">Cytoplasm</keyword>
<protein>
    <submittedName>
        <fullName evidence="8">4489_t:CDS:1</fullName>
    </submittedName>
</protein>
<dbReference type="GO" id="GO:0005737">
    <property type="term" value="C:cytoplasm"/>
    <property type="evidence" value="ECO:0007669"/>
    <property type="project" value="UniProtKB-SubCell"/>
</dbReference>
<evidence type="ECO:0000256" key="6">
    <source>
        <dbReference type="ARBA" id="ARBA00022927"/>
    </source>
</evidence>
<comment type="caution">
    <text evidence="8">The sequence shown here is derived from an EMBL/GenBank/DDBJ whole genome shotgun (WGS) entry which is preliminary data.</text>
</comment>
<gene>
    <name evidence="8" type="ORF">ALEPTO_LOCUS8325</name>
</gene>
<dbReference type="GO" id="GO:0005643">
    <property type="term" value="C:nuclear pore"/>
    <property type="evidence" value="ECO:0007669"/>
    <property type="project" value="TreeGrafter"/>
</dbReference>
<dbReference type="GO" id="GO:0005049">
    <property type="term" value="F:nuclear export signal receptor activity"/>
    <property type="evidence" value="ECO:0007669"/>
    <property type="project" value="InterPro"/>
</dbReference>
<dbReference type="InterPro" id="IPR044189">
    <property type="entry name" value="XPO4/7-like"/>
</dbReference>
<evidence type="ECO:0000256" key="3">
    <source>
        <dbReference type="ARBA" id="ARBA00009466"/>
    </source>
</evidence>
<organism evidence="8 9">
    <name type="scientific">Ambispora leptoticha</name>
    <dbReference type="NCBI Taxonomy" id="144679"/>
    <lineage>
        <taxon>Eukaryota</taxon>
        <taxon>Fungi</taxon>
        <taxon>Fungi incertae sedis</taxon>
        <taxon>Mucoromycota</taxon>
        <taxon>Glomeromycotina</taxon>
        <taxon>Glomeromycetes</taxon>
        <taxon>Archaeosporales</taxon>
        <taxon>Ambisporaceae</taxon>
        <taxon>Ambispora</taxon>
    </lineage>
</organism>
<proteinExistence type="inferred from homology"/>
<name>A0A9N9GG30_9GLOM</name>
<keyword evidence="9" id="KW-1185">Reference proteome</keyword>
<evidence type="ECO:0000313" key="9">
    <source>
        <dbReference type="Proteomes" id="UP000789508"/>
    </source>
</evidence>
<dbReference type="PANTHER" id="PTHR12596">
    <property type="entry name" value="EXPORTIN 4,7-RELATED"/>
    <property type="match status" value="1"/>
</dbReference>
<dbReference type="EMBL" id="CAJVPS010004559">
    <property type="protein sequence ID" value="CAG8605302.1"/>
    <property type="molecule type" value="Genomic_DNA"/>
</dbReference>
<keyword evidence="6" id="KW-0653">Protein transport</keyword>
<dbReference type="OrthoDB" id="244158at2759"/>
<comment type="similarity">
    <text evidence="3">Belongs to the exportin family.</text>
</comment>
<evidence type="ECO:0000313" key="8">
    <source>
        <dbReference type="EMBL" id="CAG8605302.1"/>
    </source>
</evidence>
<dbReference type="Proteomes" id="UP000789508">
    <property type="component" value="Unassembled WGS sequence"/>
</dbReference>
<evidence type="ECO:0000256" key="5">
    <source>
        <dbReference type="ARBA" id="ARBA00022490"/>
    </source>
</evidence>
<comment type="subcellular location">
    <subcellularLocation>
        <location evidence="2">Cytoplasm</location>
    </subcellularLocation>
    <subcellularLocation>
        <location evidence="1">Nucleus</location>
    </subcellularLocation>
</comment>
<sequence>MAPHVLMHAMPLTTSVHFDLLPYLFVANFGAVLFDDRATQWSLSRPLLGLILLNRDYMYTYTQNLIQYQLPERREILQKALDSLMEDVELNLTTKNRDRFTQNLTSFKRELNNNNVILVQPPIDPKLIM</sequence>
<evidence type="ECO:0000256" key="1">
    <source>
        <dbReference type="ARBA" id="ARBA00004123"/>
    </source>
</evidence>
<keyword evidence="7" id="KW-0539">Nucleus</keyword>
<evidence type="ECO:0000256" key="7">
    <source>
        <dbReference type="ARBA" id="ARBA00023242"/>
    </source>
</evidence>
<evidence type="ECO:0000256" key="2">
    <source>
        <dbReference type="ARBA" id="ARBA00004496"/>
    </source>
</evidence>
<keyword evidence="4" id="KW-0813">Transport</keyword>
<dbReference type="GO" id="GO:0006611">
    <property type="term" value="P:protein export from nucleus"/>
    <property type="evidence" value="ECO:0007669"/>
    <property type="project" value="TreeGrafter"/>
</dbReference>
<dbReference type="AlphaFoldDB" id="A0A9N9GG30"/>